<gene>
    <name evidence="1" type="ORF">GCM10023191_044170</name>
</gene>
<dbReference type="EMBL" id="BAABHF010000024">
    <property type="protein sequence ID" value="GAA4498627.1"/>
    <property type="molecule type" value="Genomic_DNA"/>
</dbReference>
<evidence type="ECO:0000313" key="2">
    <source>
        <dbReference type="Proteomes" id="UP001500503"/>
    </source>
</evidence>
<proteinExistence type="predicted"/>
<dbReference type="Proteomes" id="UP001500503">
    <property type="component" value="Unassembled WGS sequence"/>
</dbReference>
<organism evidence="1 2">
    <name type="scientific">Actinoallomurus oryzae</name>
    <dbReference type="NCBI Taxonomy" id="502180"/>
    <lineage>
        <taxon>Bacteria</taxon>
        <taxon>Bacillati</taxon>
        <taxon>Actinomycetota</taxon>
        <taxon>Actinomycetes</taxon>
        <taxon>Streptosporangiales</taxon>
        <taxon>Thermomonosporaceae</taxon>
        <taxon>Actinoallomurus</taxon>
    </lineage>
</organism>
<accession>A0ABP8Q772</accession>
<keyword evidence="2" id="KW-1185">Reference proteome</keyword>
<dbReference type="RefSeq" id="WP_345466661.1">
    <property type="nucleotide sequence ID" value="NZ_BAABHF010000024.1"/>
</dbReference>
<evidence type="ECO:0000313" key="1">
    <source>
        <dbReference type="EMBL" id="GAA4498627.1"/>
    </source>
</evidence>
<name>A0ABP8Q772_9ACTN</name>
<protein>
    <submittedName>
        <fullName evidence="1">Uncharacterized protein</fullName>
    </submittedName>
</protein>
<sequence>MSAEPKIGDVRFSDSGEVEVFDGTAWGPYRQIPDDAGVVLRDRTEE</sequence>
<comment type="caution">
    <text evidence="1">The sequence shown here is derived from an EMBL/GenBank/DDBJ whole genome shotgun (WGS) entry which is preliminary data.</text>
</comment>
<reference evidence="2" key="1">
    <citation type="journal article" date="2019" name="Int. J. Syst. Evol. Microbiol.">
        <title>The Global Catalogue of Microorganisms (GCM) 10K type strain sequencing project: providing services to taxonomists for standard genome sequencing and annotation.</title>
        <authorList>
            <consortium name="The Broad Institute Genomics Platform"/>
            <consortium name="The Broad Institute Genome Sequencing Center for Infectious Disease"/>
            <person name="Wu L."/>
            <person name="Ma J."/>
        </authorList>
    </citation>
    <scope>NUCLEOTIDE SEQUENCE [LARGE SCALE GENOMIC DNA]</scope>
    <source>
        <strain evidence="2">JCM 17933</strain>
    </source>
</reference>